<dbReference type="InterPro" id="IPR037049">
    <property type="entry name" value="DUF1214_C_sf"/>
</dbReference>
<dbReference type="Proteomes" id="UP001565471">
    <property type="component" value="Unassembled WGS sequence"/>
</dbReference>
<reference evidence="3 4" key="1">
    <citation type="submission" date="2024-07" db="EMBL/GenBank/DDBJ databases">
        <title>Genomic Encyclopedia of Type Strains, Phase V (KMG-V): Genome sequencing to study the core and pangenomes of soil and plant-associated prokaryotes.</title>
        <authorList>
            <person name="Whitman W."/>
        </authorList>
    </citation>
    <scope>NUCLEOTIDE SEQUENCE [LARGE SCALE GENOMIC DNA]</scope>
    <source>
        <strain evidence="3 4">USDA 415</strain>
    </source>
</reference>
<dbReference type="Gene3D" id="2.60.40.1610">
    <property type="entry name" value="Domain of unknown function DUF1254"/>
    <property type="match status" value="1"/>
</dbReference>
<dbReference type="InterPro" id="IPR010679">
    <property type="entry name" value="DUF1254"/>
</dbReference>
<sequence>MTTNTDLDRRNILLAGTTLAVASVLSGSTTSVASADASSLNPQPLPPSPEWARALPPGPDARVKITEAYAAHVARDAFFWAWPLVNMFNRRLAFSKMTEQRYVGPLLEAPLNRLTMLTDYVDPEERNVACPNQDVVYGLGMIALDVSPVVVQVPDFGDRFWVYQIVDLRTDSFVQLGKMYGTLPGFYLLVGPNWNSEVPKGISRVFRASSNTGLIAPRVFQDDTPQDKRAIQAALTGIAMYPLAEYDGRTKSMEWSKLPKVPGAPHGEEETRWVFPEKFFDELPAVLADAPPLPGEEARYAQVLAVLAAAKDNSKLKQAMIEAAKDAEEKLVNPLFQLRNYGQQLPHNWSTISNESAFGTDYFTRTAVAKSNILVNSPNETKYYYQDLDASGGRLNSANRYTVTFAKDGTPPVNGFWSLSIYNEHHFFVANPINRFSVGTKNKDLGPGPDGSLTIYVQADAPTDPTQRANWLPAPNGDFSLYIRAYWPKAPVLDGSWTPPAVQRVS</sequence>
<gene>
    <name evidence="3" type="ORF">ABIF29_006346</name>
</gene>
<proteinExistence type="predicted"/>
<dbReference type="InterPro" id="IPR010621">
    <property type="entry name" value="DUF1214"/>
</dbReference>
<dbReference type="RefSeq" id="WP_080586146.1">
    <property type="nucleotide sequence ID" value="NZ_CP126034.1"/>
</dbReference>
<feature type="domain" description="DUF1214" evidence="1">
    <location>
        <begin position="381"/>
        <end position="489"/>
    </location>
</feature>
<protein>
    <recommendedName>
        <fullName evidence="5">DUF1254 domain-containing protein</fullName>
    </recommendedName>
</protein>
<evidence type="ECO:0000313" key="3">
    <source>
        <dbReference type="EMBL" id="MEY9319547.1"/>
    </source>
</evidence>
<dbReference type="EMBL" id="JBGBZA010000002">
    <property type="protein sequence ID" value="MEY9319547.1"/>
    <property type="molecule type" value="Genomic_DNA"/>
</dbReference>
<evidence type="ECO:0000259" key="2">
    <source>
        <dbReference type="Pfam" id="PF06863"/>
    </source>
</evidence>
<dbReference type="SUPFAM" id="SSF160935">
    <property type="entry name" value="VPA0735-like"/>
    <property type="match status" value="1"/>
</dbReference>
<dbReference type="Pfam" id="PF06863">
    <property type="entry name" value="DUF1254"/>
    <property type="match status" value="1"/>
</dbReference>
<accession>A0ABV4F9J9</accession>
<comment type="caution">
    <text evidence="3">The sequence shown here is derived from an EMBL/GenBank/DDBJ whole genome shotgun (WGS) entry which is preliminary data.</text>
</comment>
<evidence type="ECO:0000259" key="1">
    <source>
        <dbReference type="Pfam" id="PF06742"/>
    </source>
</evidence>
<organism evidence="3 4">
    <name type="scientific">Bradyrhizobium elkanii</name>
    <dbReference type="NCBI Taxonomy" id="29448"/>
    <lineage>
        <taxon>Bacteria</taxon>
        <taxon>Pseudomonadati</taxon>
        <taxon>Pseudomonadota</taxon>
        <taxon>Alphaproteobacteria</taxon>
        <taxon>Hyphomicrobiales</taxon>
        <taxon>Nitrobacteraceae</taxon>
        <taxon>Bradyrhizobium</taxon>
    </lineage>
</organism>
<evidence type="ECO:0000313" key="4">
    <source>
        <dbReference type="Proteomes" id="UP001565471"/>
    </source>
</evidence>
<dbReference type="InterPro" id="IPR037050">
    <property type="entry name" value="DUF1254_sf"/>
</dbReference>
<keyword evidence="4" id="KW-1185">Reference proteome</keyword>
<dbReference type="PANTHER" id="PTHR36509">
    <property type="entry name" value="BLL3101 PROTEIN"/>
    <property type="match status" value="1"/>
</dbReference>
<name>A0ABV4F9J9_BRAEL</name>
<dbReference type="InterPro" id="IPR006311">
    <property type="entry name" value="TAT_signal"/>
</dbReference>
<dbReference type="PANTHER" id="PTHR36509:SF2">
    <property type="entry name" value="BLL3101 PROTEIN"/>
    <property type="match status" value="1"/>
</dbReference>
<feature type="domain" description="DUF1254" evidence="2">
    <location>
        <begin position="112"/>
        <end position="242"/>
    </location>
</feature>
<dbReference type="Pfam" id="PF06742">
    <property type="entry name" value="DUF1214"/>
    <property type="match status" value="1"/>
</dbReference>
<dbReference type="Gene3D" id="2.60.120.600">
    <property type="entry name" value="Domain of unknown function DUF1214, C-terminal domain"/>
    <property type="match status" value="1"/>
</dbReference>
<evidence type="ECO:0008006" key="5">
    <source>
        <dbReference type="Google" id="ProtNLM"/>
    </source>
</evidence>
<dbReference type="PROSITE" id="PS51318">
    <property type="entry name" value="TAT"/>
    <property type="match status" value="1"/>
</dbReference>